<proteinExistence type="predicted"/>
<dbReference type="InterPro" id="IPR010699">
    <property type="entry name" value="DUF1275"/>
</dbReference>
<feature type="transmembrane region" description="Helical" evidence="1">
    <location>
        <begin position="20"/>
        <end position="44"/>
    </location>
</feature>
<feature type="transmembrane region" description="Helical" evidence="1">
    <location>
        <begin position="64"/>
        <end position="88"/>
    </location>
</feature>
<keyword evidence="1" id="KW-1133">Transmembrane helix</keyword>
<keyword evidence="3" id="KW-1185">Reference proteome</keyword>
<dbReference type="KEGG" id="ovb:NB640_03480"/>
<keyword evidence="1" id="KW-0812">Transmembrane</keyword>
<protein>
    <submittedName>
        <fullName evidence="2">DUF1275 domain-containing protein</fullName>
    </submittedName>
</protein>
<name>A0A9E9M0R5_9BURK</name>
<feature type="transmembrane region" description="Helical" evidence="1">
    <location>
        <begin position="124"/>
        <end position="142"/>
    </location>
</feature>
<dbReference type="PANTHER" id="PTHR37314">
    <property type="entry name" value="SLR0142 PROTEIN"/>
    <property type="match status" value="1"/>
</dbReference>
<feature type="transmembrane region" description="Helical" evidence="1">
    <location>
        <begin position="196"/>
        <end position="213"/>
    </location>
</feature>
<feature type="transmembrane region" description="Helical" evidence="1">
    <location>
        <begin position="219"/>
        <end position="241"/>
    </location>
</feature>
<feature type="transmembrane region" description="Helical" evidence="1">
    <location>
        <begin position="100"/>
        <end position="118"/>
    </location>
</feature>
<dbReference type="RefSeq" id="WP_269309768.1">
    <property type="nucleotide sequence ID" value="NZ_CP098242.1"/>
</dbReference>
<dbReference type="Pfam" id="PF06912">
    <property type="entry name" value="DUF1275"/>
    <property type="match status" value="1"/>
</dbReference>
<dbReference type="PANTHER" id="PTHR37314:SF4">
    <property type="entry name" value="UPF0700 TRANSMEMBRANE PROTEIN YOAK"/>
    <property type="match status" value="1"/>
</dbReference>
<keyword evidence="1" id="KW-0472">Membrane</keyword>
<evidence type="ECO:0000256" key="1">
    <source>
        <dbReference type="SAM" id="Phobius"/>
    </source>
</evidence>
<sequence length="251" mass="27762">MPILYLRRLTGLERSLRADIHLGLSLAFIAGAINAGGFVVVNQYTSHMTGVVSFMADGLVLGDLRLALAALGSLLCFIFGATCTELLVNWARGKRLQSEYAIPLILEAILLLVFSFVGQKLHEHMGLFVSFTVMLLCFLMGLQNAIITRISNAVIRTTHVTGIVTDIGMEFGKMLFWNRGVGKEDETYVRANRGKLILLINLLVMFFLGGVTGALGFQFIGYITTIFISAALFLLAIIPVIDDFRLRWKKR</sequence>
<gene>
    <name evidence="2" type="ORF">NB640_03480</name>
</gene>
<evidence type="ECO:0000313" key="3">
    <source>
        <dbReference type="Proteomes" id="UP001156215"/>
    </source>
</evidence>
<dbReference type="AlphaFoldDB" id="A0A9E9M0R5"/>
<dbReference type="EMBL" id="CP098242">
    <property type="protein sequence ID" value="WAW10728.1"/>
    <property type="molecule type" value="Genomic_DNA"/>
</dbReference>
<evidence type="ECO:0000313" key="2">
    <source>
        <dbReference type="EMBL" id="WAW10728.1"/>
    </source>
</evidence>
<accession>A0A9E9M0R5</accession>
<reference evidence="2" key="1">
    <citation type="journal article" date="2022" name="Front. Microbiol.">
        <title>New perspectives on an old grouping: The genomic and phenotypic variability of Oxalobacter formigenes and the implications for calcium oxalate stone prevention.</title>
        <authorList>
            <person name="Chmiel J.A."/>
            <person name="Carr C."/>
            <person name="Stuivenberg G.A."/>
            <person name="Venema R."/>
            <person name="Chanyi R.M."/>
            <person name="Al K.F."/>
            <person name="Giguere D."/>
            <person name="Say H."/>
            <person name="Akouris P.P."/>
            <person name="Dominguez Romero S.A."/>
            <person name="Kwong A."/>
            <person name="Tai V."/>
            <person name="Koval S.F."/>
            <person name="Razvi H."/>
            <person name="Bjazevic J."/>
            <person name="Burton J.P."/>
        </authorList>
    </citation>
    <scope>NUCLEOTIDE SEQUENCE</scope>
    <source>
        <strain evidence="2">WoOx3</strain>
    </source>
</reference>
<organism evidence="2 3">
    <name type="scientific">Oxalobacter vibrioformis</name>
    <dbReference type="NCBI Taxonomy" id="933080"/>
    <lineage>
        <taxon>Bacteria</taxon>
        <taxon>Pseudomonadati</taxon>
        <taxon>Pseudomonadota</taxon>
        <taxon>Betaproteobacteria</taxon>
        <taxon>Burkholderiales</taxon>
        <taxon>Oxalobacteraceae</taxon>
        <taxon>Oxalobacter</taxon>
    </lineage>
</organism>
<dbReference type="Proteomes" id="UP001156215">
    <property type="component" value="Chromosome"/>
</dbReference>